<evidence type="ECO:0000256" key="1">
    <source>
        <dbReference type="ARBA" id="ARBA00006987"/>
    </source>
</evidence>
<keyword evidence="2" id="KW-0732">Signal</keyword>
<dbReference type="Gene3D" id="3.40.190.10">
    <property type="entry name" value="Periplasmic binding protein-like II"/>
    <property type="match status" value="1"/>
</dbReference>
<sequence length="332" mass="35150">MDKFWKRALGSLCTVAATLGSLGMSAAHAAGEAWPTRPITFVVPFTPGGITDNTSRLLAKILGDKLGQPVVVDNRPGAGGSIGVEAASRQPPDGYTMIYGTQGTQAANLALYKNIRYDPVKDFVPVHAMSETPLILVINPSRPFKTVPELIAYAKANPGKLNFGSAGPGTGTHLTAELFQVATGTKMTHVPYKGSSPALTDLMAGNLDLMFDYPVVVMPFVKAGKLKPLAVTGKGRLTAAPEIPAVGELGFPKAESSAWSAVFLPAKTPPEIAKRLGDAIAQAIVDPEMLQVTEKFGSVPLKELRDAKLGEFVKTEMVRWRDVVQASGAKLE</sequence>
<reference evidence="3 4" key="1">
    <citation type="submission" date="2019-10" db="EMBL/GenBank/DDBJ databases">
        <title>Complete genome sequence of Variovorax paradoxus 5C-2.</title>
        <authorList>
            <person name="Gogoleva N.E."/>
            <person name="Balkin A.S."/>
        </authorList>
    </citation>
    <scope>NUCLEOTIDE SEQUENCE [LARGE SCALE GENOMIC DNA]</scope>
    <source>
        <strain evidence="3 4">5C-2</strain>
    </source>
</reference>
<dbReference type="PANTHER" id="PTHR42928:SF5">
    <property type="entry name" value="BLR1237 PROTEIN"/>
    <property type="match status" value="1"/>
</dbReference>
<dbReference type="SUPFAM" id="SSF53850">
    <property type="entry name" value="Periplasmic binding protein-like II"/>
    <property type="match status" value="1"/>
</dbReference>
<proteinExistence type="inferred from homology"/>
<feature type="chain" id="PRO_5025020040" evidence="2">
    <location>
        <begin position="30"/>
        <end position="332"/>
    </location>
</feature>
<dbReference type="AlphaFoldDB" id="A0A5Q0M7X9"/>
<feature type="signal peptide" evidence="2">
    <location>
        <begin position="1"/>
        <end position="29"/>
    </location>
</feature>
<gene>
    <name evidence="3" type="ORF">GFK26_23760</name>
</gene>
<dbReference type="InterPro" id="IPR005064">
    <property type="entry name" value="BUG"/>
</dbReference>
<comment type="similarity">
    <text evidence="1">Belongs to the UPF0065 (bug) family.</text>
</comment>
<dbReference type="EMBL" id="CP045644">
    <property type="protein sequence ID" value="QFZ85563.1"/>
    <property type="molecule type" value="Genomic_DNA"/>
</dbReference>
<dbReference type="CDD" id="cd07012">
    <property type="entry name" value="PBP2_Bug_TTT"/>
    <property type="match status" value="1"/>
</dbReference>
<dbReference type="PANTHER" id="PTHR42928">
    <property type="entry name" value="TRICARBOXYLATE-BINDING PROTEIN"/>
    <property type="match status" value="1"/>
</dbReference>
<evidence type="ECO:0000313" key="3">
    <source>
        <dbReference type="EMBL" id="QFZ85563.1"/>
    </source>
</evidence>
<protein>
    <submittedName>
        <fullName evidence="3">Tripartite tricarboxylate transporter substrate binding protein</fullName>
    </submittedName>
</protein>
<evidence type="ECO:0000256" key="2">
    <source>
        <dbReference type="SAM" id="SignalP"/>
    </source>
</evidence>
<dbReference type="InterPro" id="IPR042100">
    <property type="entry name" value="Bug_dom1"/>
</dbReference>
<accession>A0A5Q0M7X9</accession>
<name>A0A5Q0M7X9_VARPD</name>
<evidence type="ECO:0000313" key="4">
    <source>
        <dbReference type="Proteomes" id="UP000326780"/>
    </source>
</evidence>
<organism evidence="3 4">
    <name type="scientific">Variovorax paradoxus</name>
    <dbReference type="NCBI Taxonomy" id="34073"/>
    <lineage>
        <taxon>Bacteria</taxon>
        <taxon>Pseudomonadati</taxon>
        <taxon>Pseudomonadota</taxon>
        <taxon>Betaproteobacteria</taxon>
        <taxon>Burkholderiales</taxon>
        <taxon>Comamonadaceae</taxon>
        <taxon>Variovorax</taxon>
    </lineage>
</organism>
<dbReference type="PIRSF" id="PIRSF017082">
    <property type="entry name" value="YflP"/>
    <property type="match status" value="1"/>
</dbReference>
<dbReference type="Gene3D" id="3.40.190.150">
    <property type="entry name" value="Bordetella uptake gene, domain 1"/>
    <property type="match status" value="1"/>
</dbReference>
<dbReference type="Pfam" id="PF03401">
    <property type="entry name" value="TctC"/>
    <property type="match status" value="1"/>
</dbReference>
<dbReference type="RefSeq" id="WP_153284131.1">
    <property type="nucleotide sequence ID" value="NZ_CP045644.1"/>
</dbReference>
<dbReference type="Proteomes" id="UP000326780">
    <property type="component" value="Chromosome"/>
</dbReference>